<feature type="domain" description="DUF6916" evidence="1">
    <location>
        <begin position="17"/>
        <end position="104"/>
    </location>
</feature>
<protein>
    <recommendedName>
        <fullName evidence="1">DUF6916 domain-containing protein</fullName>
    </recommendedName>
</protein>
<organism evidence="3 5">
    <name type="scientific">Mesorhizobium plurifarium</name>
    <dbReference type="NCBI Taxonomy" id="69974"/>
    <lineage>
        <taxon>Bacteria</taxon>
        <taxon>Pseudomonadati</taxon>
        <taxon>Pseudomonadota</taxon>
        <taxon>Alphaproteobacteria</taxon>
        <taxon>Hyphomicrobiales</taxon>
        <taxon>Phyllobacteriaceae</taxon>
        <taxon>Mesorhizobium</taxon>
    </lineage>
</organism>
<evidence type="ECO:0000313" key="2">
    <source>
        <dbReference type="EMBL" id="CDX25306.1"/>
    </source>
</evidence>
<name>A0A090G4D1_MESPL</name>
<keyword evidence="4" id="KW-1185">Reference proteome</keyword>
<dbReference type="EMBL" id="CCMZ01000050">
    <property type="protein sequence ID" value="CDX25306.1"/>
    <property type="molecule type" value="Genomic_DNA"/>
</dbReference>
<evidence type="ECO:0000313" key="4">
    <source>
        <dbReference type="Proteomes" id="UP000045285"/>
    </source>
</evidence>
<sequence length="105" mass="11546">MNDTSFGKRLKAMRMVSVTDFDQAVGQTFVVETNGKMVALELSAVKHIANSSRDGGGFSLLFKGPREMLLPQATYRFVGSEFAHDIFIVPVSQDATGYSYEAVFN</sequence>
<gene>
    <name evidence="2" type="ORF">MPL3356_540047</name>
    <name evidence="3" type="ORF">MPL3365_230052</name>
</gene>
<accession>A0A090G4D1</accession>
<dbReference type="Proteomes" id="UP000046122">
    <property type="component" value="Unassembled WGS sequence"/>
</dbReference>
<reference evidence="3 5" key="2">
    <citation type="submission" date="2014-08" db="EMBL/GenBank/DDBJ databases">
        <authorList>
            <person name="Moulin Lionel"/>
        </authorList>
    </citation>
    <scope>NUCLEOTIDE SEQUENCE [LARGE SCALE GENOMIC DNA]</scope>
</reference>
<reference evidence="4" key="1">
    <citation type="submission" date="2014-08" db="EMBL/GenBank/DDBJ databases">
        <authorList>
            <person name="Moulin L."/>
        </authorList>
    </citation>
    <scope>NUCLEOTIDE SEQUENCE [LARGE SCALE GENOMIC DNA]</scope>
</reference>
<dbReference type="InterPro" id="IPR054209">
    <property type="entry name" value="DUF6916"/>
</dbReference>
<evidence type="ECO:0000259" key="1">
    <source>
        <dbReference type="Pfam" id="PF21880"/>
    </source>
</evidence>
<dbReference type="Pfam" id="PF21880">
    <property type="entry name" value="DUF6916"/>
    <property type="match status" value="1"/>
</dbReference>
<dbReference type="Proteomes" id="UP000045285">
    <property type="component" value="Unassembled WGS sequence"/>
</dbReference>
<evidence type="ECO:0000313" key="5">
    <source>
        <dbReference type="Proteomes" id="UP000046122"/>
    </source>
</evidence>
<proteinExistence type="predicted"/>
<evidence type="ECO:0000313" key="3">
    <source>
        <dbReference type="EMBL" id="CDX56126.1"/>
    </source>
</evidence>
<dbReference type="EMBL" id="CCNE01000016">
    <property type="protein sequence ID" value="CDX56126.1"/>
    <property type="molecule type" value="Genomic_DNA"/>
</dbReference>
<dbReference type="AlphaFoldDB" id="A0A090G4D1"/>